<dbReference type="Gene3D" id="3.10.20.860">
    <property type="match status" value="1"/>
</dbReference>
<comment type="caution">
    <text evidence="1">The sequence shown here is derived from an EMBL/GenBank/DDBJ whole genome shotgun (WGS) entry which is preliminary data.</text>
</comment>
<accession>A0A831UCG3</accession>
<dbReference type="AlphaFoldDB" id="A0A831UCG3"/>
<dbReference type="EMBL" id="DSOV01000039">
    <property type="protein sequence ID" value="HEN42422.1"/>
    <property type="molecule type" value="Genomic_DNA"/>
</dbReference>
<reference evidence="1" key="1">
    <citation type="journal article" date="2020" name="mSystems">
        <title>Genome- and Community-Level Interaction Insights into Carbon Utilization and Element Cycling Functions of Hydrothermarchaeota in Hydrothermal Sediment.</title>
        <authorList>
            <person name="Zhou Z."/>
            <person name="Liu Y."/>
            <person name="Xu W."/>
            <person name="Pan J."/>
            <person name="Luo Z.H."/>
            <person name="Li M."/>
        </authorList>
    </citation>
    <scope>NUCLEOTIDE SEQUENCE [LARGE SCALE GENOMIC DNA]</scope>
    <source>
        <strain evidence="1">SpSt-349</strain>
    </source>
</reference>
<dbReference type="NCBIfam" id="TIGR03831">
    <property type="entry name" value="YgiT_finger"/>
    <property type="match status" value="1"/>
</dbReference>
<evidence type="ECO:0000313" key="1">
    <source>
        <dbReference type="EMBL" id="HEN42422.1"/>
    </source>
</evidence>
<protein>
    <submittedName>
        <fullName evidence="1">Type II toxin-antitoxin system MqsA family antitoxin</fullName>
    </submittedName>
</protein>
<dbReference type="InterPro" id="IPR022453">
    <property type="entry name" value="Znf_MqsA-type"/>
</dbReference>
<name>A0A831UCG3_GEOME</name>
<organism evidence="1">
    <name type="scientific">Geobacter metallireducens</name>
    <dbReference type="NCBI Taxonomy" id="28232"/>
    <lineage>
        <taxon>Bacteria</taxon>
        <taxon>Pseudomonadati</taxon>
        <taxon>Thermodesulfobacteriota</taxon>
        <taxon>Desulfuromonadia</taxon>
        <taxon>Geobacterales</taxon>
        <taxon>Geobacteraceae</taxon>
        <taxon>Geobacter</taxon>
    </lineage>
</organism>
<proteinExistence type="predicted"/>
<dbReference type="CDD" id="cd12870">
    <property type="entry name" value="MqsA"/>
    <property type="match status" value="1"/>
</dbReference>
<sequence>MKCVICKHGEVSPGFVTVTLERDRLTMVVKHVPARVCDNCGEEYLDEEIASKLFRTADEMARSGAQIDVREYKAA</sequence>
<gene>
    <name evidence="1" type="ORF">ENQ87_08600</name>
</gene>